<dbReference type="WBParaSite" id="GPUH_0000169301-mRNA-1">
    <property type="protein sequence ID" value="GPUH_0000169301-mRNA-1"/>
    <property type="gene ID" value="GPUH_0000169301"/>
</dbReference>
<evidence type="ECO:0000313" key="12">
    <source>
        <dbReference type="Proteomes" id="UP000271098"/>
    </source>
</evidence>
<keyword evidence="4" id="KW-0808">Transferase</keyword>
<evidence type="ECO:0000256" key="5">
    <source>
        <dbReference type="ARBA" id="ARBA00022723"/>
    </source>
</evidence>
<protein>
    <recommendedName>
        <fullName evidence="3">RBR-type E3 ubiquitin transferase</fullName>
        <ecNumber evidence="3">2.3.2.31</ecNumber>
    </recommendedName>
</protein>
<evidence type="ECO:0000256" key="3">
    <source>
        <dbReference type="ARBA" id="ARBA00012251"/>
    </source>
</evidence>
<reference evidence="13" key="1">
    <citation type="submission" date="2016-06" db="UniProtKB">
        <authorList>
            <consortium name="WormBaseParasite"/>
        </authorList>
    </citation>
    <scope>IDENTIFICATION</scope>
</reference>
<dbReference type="EC" id="2.3.2.31" evidence="3"/>
<dbReference type="InterPro" id="IPR041170">
    <property type="entry name" value="Znf-RING_14"/>
</dbReference>
<dbReference type="Pfam" id="PF22605">
    <property type="entry name" value="IBR_2"/>
    <property type="match status" value="1"/>
</dbReference>
<dbReference type="PANTHER" id="PTHR11685">
    <property type="entry name" value="RBR FAMILY RING FINGER AND IBR DOMAIN-CONTAINING"/>
    <property type="match status" value="1"/>
</dbReference>
<evidence type="ECO:0000256" key="1">
    <source>
        <dbReference type="ARBA" id="ARBA00001798"/>
    </source>
</evidence>
<dbReference type="Gene3D" id="1.20.120.1750">
    <property type="match status" value="1"/>
</dbReference>
<dbReference type="PRINTS" id="PR01475">
    <property type="entry name" value="PARKIN"/>
</dbReference>
<dbReference type="InterPro" id="IPR044066">
    <property type="entry name" value="TRIAD_supradom"/>
</dbReference>
<dbReference type="EMBL" id="UYRT01002158">
    <property type="protein sequence ID" value="VDK30705.1"/>
    <property type="molecule type" value="Genomic_DNA"/>
</dbReference>
<evidence type="ECO:0000256" key="8">
    <source>
        <dbReference type="ARBA" id="ARBA00022786"/>
    </source>
</evidence>
<dbReference type="GO" id="GO:0005829">
    <property type="term" value="C:cytosol"/>
    <property type="evidence" value="ECO:0007669"/>
    <property type="project" value="InterPro"/>
</dbReference>
<evidence type="ECO:0000256" key="7">
    <source>
        <dbReference type="ARBA" id="ARBA00022771"/>
    </source>
</evidence>
<dbReference type="InterPro" id="IPR003977">
    <property type="entry name" value="Parkin"/>
</dbReference>
<proteinExistence type="predicted"/>
<dbReference type="OrthoDB" id="1431934at2759"/>
<evidence type="ECO:0000259" key="10">
    <source>
        <dbReference type="PROSITE" id="PS51873"/>
    </source>
</evidence>
<comment type="pathway">
    <text evidence="2">Protein modification; protein ubiquitination.</text>
</comment>
<keyword evidence="6" id="KW-0677">Repeat</keyword>
<accession>A0A183CYZ8</accession>
<evidence type="ECO:0000256" key="9">
    <source>
        <dbReference type="ARBA" id="ARBA00022833"/>
    </source>
</evidence>
<comment type="catalytic activity">
    <reaction evidence="1">
        <text>[E2 ubiquitin-conjugating enzyme]-S-ubiquitinyl-L-cysteine + [acceptor protein]-L-lysine = [E2 ubiquitin-conjugating enzyme]-L-cysteine + [acceptor protein]-N(6)-ubiquitinyl-L-lysine.</text>
        <dbReference type="EC" id="2.3.2.31"/>
    </reaction>
</comment>
<dbReference type="InterPro" id="IPR054694">
    <property type="entry name" value="Parkin-like_IBR"/>
</dbReference>
<dbReference type="GO" id="GO:0061630">
    <property type="term" value="F:ubiquitin protein ligase activity"/>
    <property type="evidence" value="ECO:0007669"/>
    <property type="project" value="UniProtKB-EC"/>
</dbReference>
<keyword evidence="5" id="KW-0479">Metal-binding</keyword>
<dbReference type="SUPFAM" id="SSF57850">
    <property type="entry name" value="RING/U-box"/>
    <property type="match status" value="3"/>
</dbReference>
<evidence type="ECO:0000313" key="11">
    <source>
        <dbReference type="EMBL" id="VDK30705.1"/>
    </source>
</evidence>
<dbReference type="Pfam" id="PF17978">
    <property type="entry name" value="zf-RING_14"/>
    <property type="match status" value="1"/>
</dbReference>
<dbReference type="Gene3D" id="3.30.40.10">
    <property type="entry name" value="Zinc/RING finger domain, C3HC4 (zinc finger)"/>
    <property type="match status" value="1"/>
</dbReference>
<dbReference type="Proteomes" id="UP000271098">
    <property type="component" value="Unassembled WGS sequence"/>
</dbReference>
<gene>
    <name evidence="11" type="ORF">GPUH_LOCUS1689</name>
</gene>
<organism evidence="13">
    <name type="scientific">Gongylonema pulchrum</name>
    <dbReference type="NCBI Taxonomy" id="637853"/>
    <lineage>
        <taxon>Eukaryota</taxon>
        <taxon>Metazoa</taxon>
        <taxon>Ecdysozoa</taxon>
        <taxon>Nematoda</taxon>
        <taxon>Chromadorea</taxon>
        <taxon>Rhabditida</taxon>
        <taxon>Spirurina</taxon>
        <taxon>Spiruromorpha</taxon>
        <taxon>Spiruroidea</taxon>
        <taxon>Gongylonematidae</taxon>
        <taxon>Gongylonema</taxon>
    </lineage>
</organism>
<sequence length="188" mass="21673">MKAVVQLNCEHQTCMECFTTYLKTAFTENQFRFFPQNGYTVGCPVYGCSGCVVDTHCFYLLGKSGYEDYQRQAVERLVSMEQDGLFCPRTHCGAAFFWDFSPPDFIVTCPECEHSFCAICRYEKCICSETTATEETIERTCRKCPSCGAPTEKSGGCSHMHCIQCNSHWCYLCRKPWSNECQWDHWFD</sequence>
<dbReference type="AlphaFoldDB" id="A0A183CYZ8"/>
<dbReference type="GO" id="GO:0016567">
    <property type="term" value="P:protein ubiquitination"/>
    <property type="evidence" value="ECO:0007669"/>
    <property type="project" value="InterPro"/>
</dbReference>
<dbReference type="GO" id="GO:0008270">
    <property type="term" value="F:zinc ion binding"/>
    <property type="evidence" value="ECO:0007669"/>
    <property type="project" value="UniProtKB-KW"/>
</dbReference>
<name>A0A183CYZ8_9BILA</name>
<evidence type="ECO:0000313" key="13">
    <source>
        <dbReference type="WBParaSite" id="GPUH_0000169301-mRNA-1"/>
    </source>
</evidence>
<keyword evidence="9" id="KW-0862">Zinc</keyword>
<keyword evidence="12" id="KW-1185">Reference proteome</keyword>
<evidence type="ECO:0000256" key="6">
    <source>
        <dbReference type="ARBA" id="ARBA00022737"/>
    </source>
</evidence>
<reference evidence="11 12" key="2">
    <citation type="submission" date="2018-11" db="EMBL/GenBank/DDBJ databases">
        <authorList>
            <consortium name="Pathogen Informatics"/>
        </authorList>
    </citation>
    <scope>NUCLEOTIDE SEQUENCE [LARGE SCALE GENOMIC DNA]</scope>
</reference>
<evidence type="ECO:0000256" key="2">
    <source>
        <dbReference type="ARBA" id="ARBA00004906"/>
    </source>
</evidence>
<dbReference type="GO" id="GO:0005739">
    <property type="term" value="C:mitochondrion"/>
    <property type="evidence" value="ECO:0007669"/>
    <property type="project" value="InterPro"/>
</dbReference>
<keyword evidence="8" id="KW-0833">Ubl conjugation pathway</keyword>
<keyword evidence="7" id="KW-0863">Zinc-finger</keyword>
<feature type="domain" description="RING-type" evidence="10">
    <location>
        <begin position="1"/>
        <end position="188"/>
    </location>
</feature>
<evidence type="ECO:0000256" key="4">
    <source>
        <dbReference type="ARBA" id="ARBA00022679"/>
    </source>
</evidence>
<dbReference type="InterPro" id="IPR031127">
    <property type="entry name" value="E3_UB_ligase_RBR"/>
</dbReference>
<dbReference type="PROSITE" id="PS51873">
    <property type="entry name" value="TRIAD"/>
    <property type="match status" value="1"/>
</dbReference>
<dbReference type="InterPro" id="IPR013083">
    <property type="entry name" value="Znf_RING/FYVE/PHD"/>
</dbReference>